<gene>
    <name evidence="1" type="ORF">LCGC14_1800760</name>
</gene>
<sequence length="496" mass="56146">MSAVAAQVGFSEAVELGVSDSVFYSHFWFPDIVRQDSPTFHADMWGLFENNRFSNAEIFRGGAKTTVARLYMSKRVAYGLSHTILFVGPNRDPHASSSVAWLMRQVEYNTEWAQAFGLKKGAKWTPTNCEIIHEKFDYPIRVMAIGITGAVRGINIDGHRPDLIIVDDPCDEENTATPEQRTKIAALFFAAIKESLVPVSEDPTAAMILLQTPLDEEDLSAMCSKSSEFASMRVGILTDEDERIAESAWPARWSKEEILAEKKAAIERNQLSIWMREKMCLIVARETSSFRPEWLIYWEVLPIAAKYVMAIDPAPILSEKARMTGQITDLQAVMVKCYWRGHEYVVEYYTARDEDPDQLVINMNRMLRKYPILRCGVEGVAYQRTLKWFIEREIQKGNMKAVYIVELPAIGSKHTRIIQAHTGVASNGMFHIHTSHTEFLEQWTKFPNTKLKDLLDVSAMCNATISPAMAGMITPDDYANVDETDIPALDWDRAAP</sequence>
<reference evidence="1" key="1">
    <citation type="journal article" date="2015" name="Nature">
        <title>Complex archaea that bridge the gap between prokaryotes and eukaryotes.</title>
        <authorList>
            <person name="Spang A."/>
            <person name="Saw J.H."/>
            <person name="Jorgensen S.L."/>
            <person name="Zaremba-Niedzwiedzka K."/>
            <person name="Martijn J."/>
            <person name="Lind A.E."/>
            <person name="van Eijk R."/>
            <person name="Schleper C."/>
            <person name="Guy L."/>
            <person name="Ettema T.J."/>
        </authorList>
    </citation>
    <scope>NUCLEOTIDE SEQUENCE</scope>
</reference>
<organism evidence="1">
    <name type="scientific">marine sediment metagenome</name>
    <dbReference type="NCBI Taxonomy" id="412755"/>
    <lineage>
        <taxon>unclassified sequences</taxon>
        <taxon>metagenomes</taxon>
        <taxon>ecological metagenomes</taxon>
    </lineage>
</organism>
<comment type="caution">
    <text evidence="1">The sequence shown here is derived from an EMBL/GenBank/DDBJ whole genome shotgun (WGS) entry which is preliminary data.</text>
</comment>
<evidence type="ECO:0000313" key="1">
    <source>
        <dbReference type="EMBL" id="KKM00806.1"/>
    </source>
</evidence>
<dbReference type="AlphaFoldDB" id="A0A0F9J4J0"/>
<evidence type="ECO:0008006" key="2">
    <source>
        <dbReference type="Google" id="ProtNLM"/>
    </source>
</evidence>
<proteinExistence type="predicted"/>
<name>A0A0F9J4J0_9ZZZZ</name>
<dbReference type="EMBL" id="LAZR01017346">
    <property type="protein sequence ID" value="KKM00806.1"/>
    <property type="molecule type" value="Genomic_DNA"/>
</dbReference>
<protein>
    <recommendedName>
        <fullName evidence="2">Terminase large subunit gp17-like C-terminal domain-containing protein</fullName>
    </recommendedName>
</protein>
<accession>A0A0F9J4J0</accession>